<evidence type="ECO:0000313" key="29">
    <source>
        <dbReference type="EMBL" id="DAZ90707.1"/>
    </source>
</evidence>
<name>A0A9N7AAT1_9RHAB</name>
<keyword evidence="14" id="KW-0946">Virion</keyword>
<comment type="catalytic activity">
    <reaction evidence="25">
        <text>a 5'-end (5'-triphosphoguanosine)-adenylyl-adenylyl-cytidylyl-adenosine in mRNA + 2 S-adenosyl-L-methionine = a 5'-end (N(7)-methyl 5'-triphosphoguanosine)-(2'-O-methyladenylyl)-adenylyl-cytidylyl-adenosine in mRNA + 2 S-adenosyl-L-homocysteine + H(+)</text>
        <dbReference type="Rhea" id="RHEA:65376"/>
        <dbReference type="Rhea" id="RHEA-COMP:16797"/>
        <dbReference type="Rhea" id="RHEA-COMP:16798"/>
        <dbReference type="ChEBI" id="CHEBI:15378"/>
        <dbReference type="ChEBI" id="CHEBI:57856"/>
        <dbReference type="ChEBI" id="CHEBI:59789"/>
        <dbReference type="ChEBI" id="CHEBI:156483"/>
        <dbReference type="ChEBI" id="CHEBI:156484"/>
        <dbReference type="EC" id="2.1.1.375"/>
    </reaction>
</comment>
<evidence type="ECO:0000256" key="19">
    <source>
        <dbReference type="ARBA" id="ARBA00024494"/>
    </source>
</evidence>
<evidence type="ECO:0000256" key="2">
    <source>
        <dbReference type="ARBA" id="ARBA00004328"/>
    </source>
</evidence>
<evidence type="ECO:0000256" key="16">
    <source>
        <dbReference type="ARBA" id="ARBA00023042"/>
    </source>
</evidence>
<dbReference type="PROSITE" id="PS51590">
    <property type="entry name" value="SAM_MT_MNV_L"/>
    <property type="match status" value="1"/>
</dbReference>
<evidence type="ECO:0000256" key="4">
    <source>
        <dbReference type="ARBA" id="ARBA00012582"/>
    </source>
</evidence>
<dbReference type="GO" id="GO:0005524">
    <property type="term" value="F:ATP binding"/>
    <property type="evidence" value="ECO:0007669"/>
    <property type="project" value="UniProtKB-KW"/>
</dbReference>
<dbReference type="GO" id="GO:0044423">
    <property type="term" value="C:virion component"/>
    <property type="evidence" value="ECO:0007669"/>
    <property type="project" value="UniProtKB-KW"/>
</dbReference>
<keyword evidence="11" id="KW-0547">Nucleotide-binding</keyword>
<evidence type="ECO:0000256" key="26">
    <source>
        <dbReference type="ARBA" id="ARBA00048548"/>
    </source>
</evidence>
<comment type="catalytic activity">
    <reaction evidence="26">
        <text>GTP + H2O = GDP + phosphate + H(+)</text>
        <dbReference type="Rhea" id="RHEA:19669"/>
        <dbReference type="ChEBI" id="CHEBI:15377"/>
        <dbReference type="ChEBI" id="CHEBI:15378"/>
        <dbReference type="ChEBI" id="CHEBI:37565"/>
        <dbReference type="ChEBI" id="CHEBI:43474"/>
        <dbReference type="ChEBI" id="CHEBI:58189"/>
    </reaction>
</comment>
<evidence type="ECO:0000256" key="22">
    <source>
        <dbReference type="ARBA" id="ARBA00030436"/>
    </source>
</evidence>
<evidence type="ECO:0000256" key="13">
    <source>
        <dbReference type="ARBA" id="ARBA00022840"/>
    </source>
</evidence>
<comment type="catalytic activity">
    <reaction evidence="19">
        <text>a 5'-end triphospho-adenylyl-adenylyl-cytidylyl-adenosine in mRNA + GDP + H(+) = a 5'-end (5'-triphosphoguanosine)-adenylyl-adenylyl-cytidylyl-adenosine in mRNA + diphosphate</text>
        <dbReference type="Rhea" id="RHEA:65436"/>
        <dbReference type="Rhea" id="RHEA-COMP:16797"/>
        <dbReference type="Rhea" id="RHEA-COMP:16799"/>
        <dbReference type="ChEBI" id="CHEBI:15378"/>
        <dbReference type="ChEBI" id="CHEBI:33019"/>
        <dbReference type="ChEBI" id="CHEBI:58189"/>
        <dbReference type="ChEBI" id="CHEBI:156484"/>
        <dbReference type="ChEBI" id="CHEBI:156503"/>
        <dbReference type="EC" id="2.7.7.88"/>
    </reaction>
</comment>
<evidence type="ECO:0000256" key="9">
    <source>
        <dbReference type="ARBA" id="ARBA00022691"/>
    </source>
</evidence>
<evidence type="ECO:0000256" key="21">
    <source>
        <dbReference type="ARBA" id="ARBA00026099"/>
    </source>
</evidence>
<dbReference type="GO" id="GO:0016787">
    <property type="term" value="F:hydrolase activity"/>
    <property type="evidence" value="ECO:0007669"/>
    <property type="project" value="UniProtKB-KW"/>
</dbReference>
<evidence type="ECO:0000256" key="7">
    <source>
        <dbReference type="ARBA" id="ARBA00022664"/>
    </source>
</evidence>
<dbReference type="EC" id="2.1.1.375" evidence="21"/>
<evidence type="ECO:0000256" key="11">
    <source>
        <dbReference type="ARBA" id="ARBA00022741"/>
    </source>
</evidence>
<keyword evidence="18" id="KW-0511">Multifunctional enzyme</keyword>
<accession>A0A9N7AAT1</accession>
<keyword evidence="8" id="KW-0808">Transferase</keyword>
<dbReference type="PROSITE" id="PS50526">
    <property type="entry name" value="RDRP_SSRNA_NEG_NONSEG"/>
    <property type="match status" value="1"/>
</dbReference>
<dbReference type="Pfam" id="PF00946">
    <property type="entry name" value="Mononeg_RNA_pol"/>
    <property type="match status" value="1"/>
</dbReference>
<evidence type="ECO:0000256" key="10">
    <source>
        <dbReference type="ARBA" id="ARBA00022695"/>
    </source>
</evidence>
<protein>
    <recommendedName>
        <fullName evidence="23">Replicase</fullName>
        <ecNumber evidence="21">2.1.1.375</ecNumber>
        <ecNumber evidence="3">2.7.7.48</ecNumber>
        <ecNumber evidence="4">2.7.7.88</ecNumber>
    </recommendedName>
    <alternativeName>
        <fullName evidence="22">Transcriptase</fullName>
    </alternativeName>
</protein>
<evidence type="ECO:0000256" key="14">
    <source>
        <dbReference type="ARBA" id="ARBA00022844"/>
    </source>
</evidence>
<dbReference type="InterPro" id="IPR014023">
    <property type="entry name" value="Mononeg_RNA_pol_cat"/>
</dbReference>
<dbReference type="InterPro" id="IPR025786">
    <property type="entry name" value="Mononega_L_MeTrfase"/>
</dbReference>
<evidence type="ECO:0000256" key="25">
    <source>
        <dbReference type="ARBA" id="ARBA00047370"/>
    </source>
</evidence>
<keyword evidence="5" id="KW-0696">RNA-directed RNA polymerase</keyword>
<keyword evidence="7" id="KW-0507">mRNA processing</keyword>
<keyword evidence="16" id="KW-0506">mRNA capping</keyword>
<evidence type="ECO:0000256" key="20">
    <source>
        <dbReference type="ARBA" id="ARBA00024499"/>
    </source>
</evidence>
<keyword evidence="12" id="KW-0378">Hydrolase</keyword>
<keyword evidence="6" id="KW-0489">Methyltransferase</keyword>
<dbReference type="EMBL" id="BK061764">
    <property type="protein sequence ID" value="DAZ90707.1"/>
    <property type="molecule type" value="Viral_cRNA"/>
</dbReference>
<evidence type="ECO:0000256" key="6">
    <source>
        <dbReference type="ARBA" id="ARBA00022603"/>
    </source>
</evidence>
<keyword evidence="17" id="KW-1035">Host cytoplasm</keyword>
<evidence type="ECO:0000259" key="27">
    <source>
        <dbReference type="PROSITE" id="PS50526"/>
    </source>
</evidence>
<dbReference type="GO" id="GO:0030430">
    <property type="term" value="C:host cell cytoplasm"/>
    <property type="evidence" value="ECO:0007669"/>
    <property type="project" value="UniProtKB-SubCell"/>
</dbReference>
<dbReference type="EC" id="2.7.7.88" evidence="4"/>
<keyword evidence="13" id="KW-0067">ATP-binding</keyword>
<sequence>MIGTLSAEDLDSGDLFDDLQYGDRQDEKPLQDLHLGSALNLDEIEECLYPGTCPYNILVSKYTQSDIFEITKIWGENVNNAKVGFLEPSLEIICCDIKTTSVSYDVATKILALLKSALTKRDIRIPISMFANQLESGPVIVNARWWHNFQVVLHGICLQSEIARDGNELKYSDCERKGRFARVVLRGCDHVLECLIARNACAIRTVTDGKIWVSSFENMLLMLDTLGQRICAQISSQITAKYQTLGSISEESLMELFQLGDTILSSWGNNGFEIIGMFEALVVSTILRGSPDGIHDPDKFMNSCLDEVGQMVADLGRNEDGETAIQGMIDLFSKEEMPVLSNMFCLYRIWGHPRVNIYSGMEKVHQLGTVEKNIPDVIPKIVLRQFRKMFLVSYFRKNKVYPKVTILAETYIGEQIRQGYPIDERHASYSVEDFDHIELKQVWTIPETYDICHTLNDKAVSPTKAELIANIGQGNGTRCGIIRRGIYRWMTGKSIRCAEFLKKVNEYGLDDDAKIIGMYEKEREIKVKARMFSLMSEEMRTYFILTEELIANYILPLFPEITMKDSLNVLLKKLWTAGGRRSKGLKHTNINIDFSKWNTNMRKALNALLFKELDRLFGFEDLISRTHDIFTESFIYSASGKYIPNVQDGLLAADPPMAYYGHLGGFEGLRQKGWTLTTVLILAYISDEMRIKSGLMGQGDNQVVRIYMPLYRWNNYELTEEQQVSEARNITEVFLSKMDIYYSLARLPIKLRETWISCRLFMYGKYMMLDGQALPQWNKKILRSYALSNEGTLTISGVIGTIATNLAAAASVSEHPDVMYVIYLFLGCWSLSYLLDYHPFTRKSISRGNEKSVLIPVRGKHRETKMTHINQSVLTAMLLTVPTSVGGSICIPLTSFIIRGFPDQVSEGYSWIKLLCSVESDYTVYYKNWYTFLSNDTVEPDMLIQSPLSVNHKKPPTPGMQSRQDVREWLLGGSFPENQFLNDMGPIMTAFERKDVCHSLMTDPMNPLITNEVYNTFPHVYLDGILCRIEKTRTIKKLTLKRTTRTPIISKMMDSEHNHIKYVWWRSCQKGETYSDCATEQARQARNVGWQREIVGVTTPHPLEVLHKDSCAIPVSECPPTDYIYVKTDPAGDFAPYLGSRVRTKVMSTQDMEARKEPLIKTGARIARYMQWINLGPNLRELVLRNVGTVCDISIYDTFVDDDPAGGLYTGAVDHRFNPAAMSDGCFINYVPQIGQTVFMSSDNMPRYGRGQTNHTFLFQAMFGYLQYISAHFSYRAFKHYHVSCPTCIVPTNETIPDIGPPGFPIENALSEGIVRKIQDTLGFLQVRPTIDISQPQEVVGPRILIDRATKRQVERGVVWGLSMQIANKITHYKENISDALGIEDLQEYPRIYSYKVHRDVLIYRIVVCMIIIQSVTLNIVPHGRNMSRLKRRVQDSLLSTPLTIFKGIGALSLGRTTSGKTSISHLISDSGAYPETVFSLLKSVKTSLIMVTNCVGRINAEPTGTFVIPEGMLHRREHVYLICLMAFVNSGCAELISSVHYDISKTGEVLYKQCRHGCVMKQILSCRFVQCSLDKMFKTLSVKPPKAAQIIEVPNISEPQTRPVMTCSDGRDRTNYIRFSGVVEDLVDIRDQMAIHLPTRSIYKWCHVLRELSPTKHIIVLGDGTGGTSMVSSSLFKESIIYPCALLETKSVVPQDSYALYPVLSRGLHNIKYDILERVPDDINSKNWTLHFLEEINTLGPSDVTILSDIEGYNSNELLLRLHHALPDKSRVFIKIYLPDLENVHTGLRGWTDVSIYMTPYANLQYGEAFFTAYRSSATTHVDIQSFWTQVNRCITGCLVSYNNDTIVSDIRKIEKTFVSSVNLSINLAISHMLSLSVMITQEQLRLSPDELYGYVTQYINTHYKFLQDRISIRDSRILTPGMIGRVRRAWKLMMSVICGMGVHESRDFEYLDISRNPKGRGKQELKIIFSVGLKSLPVSKKDKLAARSMLAYRSRLGIKTIDPPDWKELASSDLHKSLFRRSFAWTLMAYSSSECIDYSETE</sequence>
<feature type="domain" description="Mononegavirus-type SAM-dependent 2'-O-MTase" evidence="28">
    <location>
        <begin position="1634"/>
        <end position="1813"/>
    </location>
</feature>
<feature type="domain" description="RdRp catalytic" evidence="27">
    <location>
        <begin position="586"/>
        <end position="771"/>
    </location>
</feature>
<comment type="catalytic activity">
    <reaction evidence="20">
        <text>a 5'-end (5'-triphosphoguanosine)-(2'-O-methyladenylyl)-adenylyl-cytidylyl-adenosine in mRNA + S-adenosyl-L-methionine = a 5'-end (N(7)-methyl 5'-triphosphoguanosine)-(2'-O-methyladenylyl)-adenylyl-cytidylyl-adenosine in mRNA + S-adenosyl-L-homocysteine</text>
        <dbReference type="Rhea" id="RHEA:65440"/>
        <dbReference type="Rhea" id="RHEA-COMP:16798"/>
        <dbReference type="Rhea" id="RHEA-COMP:16801"/>
        <dbReference type="ChEBI" id="CHEBI:57856"/>
        <dbReference type="ChEBI" id="CHEBI:59789"/>
        <dbReference type="ChEBI" id="CHEBI:156482"/>
        <dbReference type="ChEBI" id="CHEBI:156483"/>
    </reaction>
</comment>
<proteinExistence type="predicted"/>
<comment type="catalytic activity">
    <reaction evidence="24">
        <text>a 5'-end (5'-triphosphoguanosine)-adenylyl-adenylyl-cytidylyl-adenosine in mRNA + S-adenosyl-L-methionine = a 5'-end (5'-triphosphoguanosine)-(2'-O-methyladenylyl)-adenylyl-cytidylyl-adenosine in mRNA + S-adenosyl-L-homocysteine + H(+)</text>
        <dbReference type="Rhea" id="RHEA:65380"/>
        <dbReference type="Rhea" id="RHEA-COMP:16797"/>
        <dbReference type="Rhea" id="RHEA-COMP:16801"/>
        <dbReference type="ChEBI" id="CHEBI:15378"/>
        <dbReference type="ChEBI" id="CHEBI:57856"/>
        <dbReference type="ChEBI" id="CHEBI:59789"/>
        <dbReference type="ChEBI" id="CHEBI:156482"/>
        <dbReference type="ChEBI" id="CHEBI:156484"/>
    </reaction>
</comment>
<evidence type="ECO:0000256" key="1">
    <source>
        <dbReference type="ARBA" id="ARBA00004192"/>
    </source>
</evidence>
<evidence type="ECO:0000256" key="24">
    <source>
        <dbReference type="ARBA" id="ARBA00047332"/>
    </source>
</evidence>
<evidence type="ECO:0000256" key="17">
    <source>
        <dbReference type="ARBA" id="ARBA00023200"/>
    </source>
</evidence>
<evidence type="ECO:0000256" key="8">
    <source>
        <dbReference type="ARBA" id="ARBA00022679"/>
    </source>
</evidence>
<reference evidence="29" key="1">
    <citation type="journal article" date="2022" name="bioRxiv">
        <title>Unlocking the hidden genetic diversity of varicosaviruses, the neglected plant rhabdoviruses.</title>
        <authorList>
            <person name="Bejerman N."/>
            <person name="Dietzgen R.G."/>
            <person name="Debat H."/>
        </authorList>
    </citation>
    <scope>NUCLEOTIDE SEQUENCE</scope>
</reference>
<dbReference type="GO" id="GO:0003968">
    <property type="term" value="F:RNA-directed RNA polymerase activity"/>
    <property type="evidence" value="ECO:0007669"/>
    <property type="project" value="UniProtKB-KW"/>
</dbReference>
<keyword evidence="10" id="KW-0548">Nucleotidyltransferase</keyword>
<dbReference type="EC" id="2.7.7.48" evidence="3"/>
<evidence type="ECO:0000256" key="23">
    <source>
        <dbReference type="ARBA" id="ARBA00031012"/>
    </source>
</evidence>
<dbReference type="Pfam" id="PF14318">
    <property type="entry name" value="Mononeg_mRNAcap"/>
    <property type="match status" value="1"/>
</dbReference>
<dbReference type="InterPro" id="IPR026890">
    <property type="entry name" value="Mononeg_mRNAcap"/>
</dbReference>
<organism evidence="29">
    <name type="scientific">Didymochlaena virus 1</name>
    <dbReference type="NCBI Taxonomy" id="2977966"/>
    <lineage>
        <taxon>Viruses</taxon>
        <taxon>Riboviria</taxon>
        <taxon>Orthornavirae</taxon>
        <taxon>Negarnaviricota</taxon>
        <taxon>Haploviricotina</taxon>
        <taxon>Monjiviricetes</taxon>
        <taxon>Mononegavirales</taxon>
        <taxon>Rhabdoviridae</taxon>
        <taxon>Betarhabdovirinae</taxon>
        <taxon>Varicosavirus</taxon>
        <taxon>Varicosavirus didymochlaenae</taxon>
    </lineage>
</organism>
<dbReference type="GO" id="GO:0004482">
    <property type="term" value="F:mRNA 5'-cap (guanine-N7-)-methyltransferase activity"/>
    <property type="evidence" value="ECO:0007669"/>
    <property type="project" value="InterPro"/>
</dbReference>
<evidence type="ECO:0000259" key="28">
    <source>
        <dbReference type="PROSITE" id="PS51590"/>
    </source>
</evidence>
<evidence type="ECO:0000256" key="15">
    <source>
        <dbReference type="ARBA" id="ARBA00022953"/>
    </source>
</evidence>
<evidence type="ECO:0000256" key="3">
    <source>
        <dbReference type="ARBA" id="ARBA00012494"/>
    </source>
</evidence>
<keyword evidence="15" id="KW-0693">Viral RNA replication</keyword>
<evidence type="ECO:0000256" key="5">
    <source>
        <dbReference type="ARBA" id="ARBA00022484"/>
    </source>
</evidence>
<keyword evidence="9" id="KW-0949">S-adenosyl-L-methionine</keyword>
<evidence type="ECO:0000256" key="12">
    <source>
        <dbReference type="ARBA" id="ARBA00022801"/>
    </source>
</evidence>
<comment type="subcellular location">
    <subcellularLocation>
        <location evidence="1">Host cytoplasm</location>
    </subcellularLocation>
    <subcellularLocation>
        <location evidence="2">Virion</location>
    </subcellularLocation>
</comment>
<evidence type="ECO:0000256" key="18">
    <source>
        <dbReference type="ARBA" id="ARBA00023268"/>
    </source>
</evidence>